<organism evidence="3 4">
    <name type="scientific">Brassica carinata</name>
    <name type="common">Ethiopian mustard</name>
    <name type="synonym">Abyssinian cabbage</name>
    <dbReference type="NCBI Taxonomy" id="52824"/>
    <lineage>
        <taxon>Eukaryota</taxon>
        <taxon>Viridiplantae</taxon>
        <taxon>Streptophyta</taxon>
        <taxon>Embryophyta</taxon>
        <taxon>Tracheophyta</taxon>
        <taxon>Spermatophyta</taxon>
        <taxon>Magnoliopsida</taxon>
        <taxon>eudicotyledons</taxon>
        <taxon>Gunneridae</taxon>
        <taxon>Pentapetalae</taxon>
        <taxon>rosids</taxon>
        <taxon>malvids</taxon>
        <taxon>Brassicales</taxon>
        <taxon>Brassicaceae</taxon>
        <taxon>Brassiceae</taxon>
        <taxon>Brassica</taxon>
    </lineage>
</organism>
<dbReference type="AlphaFoldDB" id="A0A8X7WFK1"/>
<comment type="caution">
    <text evidence="3">The sequence shown here is derived from an EMBL/GenBank/DDBJ whole genome shotgun (WGS) entry which is preliminary data.</text>
</comment>
<protein>
    <recommendedName>
        <fullName evidence="2">DEK-C domain-containing protein</fullName>
    </recommendedName>
</protein>
<name>A0A8X7WFK1_BRACI</name>
<dbReference type="InterPro" id="IPR014876">
    <property type="entry name" value="DEK_C"/>
</dbReference>
<evidence type="ECO:0000313" key="3">
    <source>
        <dbReference type="EMBL" id="KAG2328834.1"/>
    </source>
</evidence>
<keyword evidence="4" id="KW-1185">Reference proteome</keyword>
<dbReference type="Proteomes" id="UP000886595">
    <property type="component" value="Unassembled WGS sequence"/>
</dbReference>
<accession>A0A8X7WFK1</accession>
<dbReference type="Pfam" id="PF08766">
    <property type="entry name" value="DEK_C"/>
    <property type="match status" value="1"/>
</dbReference>
<evidence type="ECO:0000256" key="1">
    <source>
        <dbReference type="SAM" id="MobiDB-lite"/>
    </source>
</evidence>
<evidence type="ECO:0000259" key="2">
    <source>
        <dbReference type="Pfam" id="PF08766"/>
    </source>
</evidence>
<proteinExistence type="predicted"/>
<feature type="domain" description="DEK-C" evidence="2">
    <location>
        <begin position="79"/>
        <end position="104"/>
    </location>
</feature>
<feature type="region of interest" description="Disordered" evidence="1">
    <location>
        <begin position="1"/>
        <end position="28"/>
    </location>
</feature>
<evidence type="ECO:0000313" key="4">
    <source>
        <dbReference type="Proteomes" id="UP000886595"/>
    </source>
</evidence>
<dbReference type="EMBL" id="JAAMPC010000001">
    <property type="protein sequence ID" value="KAG2328834.1"/>
    <property type="molecule type" value="Genomic_DNA"/>
</dbReference>
<gene>
    <name evidence="3" type="ORF">Bca52824_000014</name>
</gene>
<dbReference type="OrthoDB" id="1747157at2759"/>
<sequence length="115" mass="12872">MYWSSSSHGMSSSLEVPSEPGSGSSSSEVPLEEIIGYLYLTDVRIHRSEAIHLYVTDVSHERSNVSLFKLYPPVDSRCCQLEADFGVELTDKKTFIRDQIDAFLESNGGIEENPR</sequence>
<reference evidence="3 4" key="1">
    <citation type="submission" date="2020-02" db="EMBL/GenBank/DDBJ databases">
        <authorList>
            <person name="Ma Q."/>
            <person name="Huang Y."/>
            <person name="Song X."/>
            <person name="Pei D."/>
        </authorList>
    </citation>
    <scope>NUCLEOTIDE SEQUENCE [LARGE SCALE GENOMIC DNA]</scope>
    <source>
        <strain evidence="3">Sxm20200214</strain>
        <tissue evidence="3">Leaf</tissue>
    </source>
</reference>